<reference evidence="1 2" key="1">
    <citation type="submission" date="2014-10" db="EMBL/GenBank/DDBJ databases">
        <title>Draft genome of anammox bacterium scalindua brodae, obtained using differential coverage binning of sequence data from two enrichment reactors.</title>
        <authorList>
            <person name="Speth D.R."/>
            <person name="Russ L."/>
            <person name="Kartal B."/>
            <person name="Op den Camp H.J."/>
            <person name="Dutilh B.E."/>
            <person name="Jetten M.S."/>
        </authorList>
    </citation>
    <scope>NUCLEOTIDE SEQUENCE [LARGE SCALE GENOMIC DNA]</scope>
    <source>
        <strain evidence="1">RU1</strain>
    </source>
</reference>
<evidence type="ECO:0000313" key="2">
    <source>
        <dbReference type="Proteomes" id="UP000030652"/>
    </source>
</evidence>
<evidence type="ECO:0000313" key="1">
    <source>
        <dbReference type="EMBL" id="KHE93966.1"/>
    </source>
</evidence>
<dbReference type="EMBL" id="JRYO01000024">
    <property type="protein sequence ID" value="KHE93966.1"/>
    <property type="molecule type" value="Genomic_DNA"/>
</dbReference>
<comment type="caution">
    <text evidence="1">The sequence shown here is derived from an EMBL/GenBank/DDBJ whole genome shotgun (WGS) entry which is preliminary data.</text>
</comment>
<name>A0A0B0EQ42_9BACT</name>
<accession>A0A0B0EQ42</accession>
<organism evidence="1 2">
    <name type="scientific">Candidatus Scalindua brodae</name>
    <dbReference type="NCBI Taxonomy" id="237368"/>
    <lineage>
        <taxon>Bacteria</taxon>
        <taxon>Pseudomonadati</taxon>
        <taxon>Planctomycetota</taxon>
        <taxon>Candidatus Brocadiia</taxon>
        <taxon>Candidatus Brocadiales</taxon>
        <taxon>Candidatus Scalinduaceae</taxon>
        <taxon>Candidatus Scalindua</taxon>
    </lineage>
</organism>
<sequence length="79" mass="9442">MEAIKRIVRTPKNHEIRIKIPAHIPENDPVEIIIFFSKKTEDYNNKMNELKNATRDKLFLGDLREVSEDLKHVDLEEWQ</sequence>
<dbReference type="Proteomes" id="UP000030652">
    <property type="component" value="Unassembled WGS sequence"/>
</dbReference>
<proteinExistence type="predicted"/>
<dbReference type="AlphaFoldDB" id="A0A0B0EQ42"/>
<gene>
    <name evidence="1" type="ORF">SCABRO_00264</name>
</gene>
<protein>
    <submittedName>
        <fullName evidence="1">Uncharacterized protein</fullName>
    </submittedName>
</protein>